<dbReference type="SUPFAM" id="SSF53335">
    <property type="entry name" value="S-adenosyl-L-methionine-dependent methyltransferases"/>
    <property type="match status" value="1"/>
</dbReference>
<feature type="active site" evidence="6">
    <location>
        <position position="74"/>
    </location>
</feature>
<keyword evidence="3 6" id="KW-0808">Transferase</keyword>
<evidence type="ECO:0000256" key="5">
    <source>
        <dbReference type="ARBA" id="ARBA00022747"/>
    </source>
</evidence>
<evidence type="ECO:0000313" key="8">
    <source>
        <dbReference type="Proteomes" id="UP000586976"/>
    </source>
</evidence>
<evidence type="ECO:0000313" key="7">
    <source>
        <dbReference type="EMBL" id="MBA4861729.1"/>
    </source>
</evidence>
<dbReference type="InterPro" id="IPR001525">
    <property type="entry name" value="C5_MeTfrase"/>
</dbReference>
<evidence type="ECO:0000256" key="4">
    <source>
        <dbReference type="ARBA" id="ARBA00022691"/>
    </source>
</evidence>
<dbReference type="PANTHER" id="PTHR10629">
    <property type="entry name" value="CYTOSINE-SPECIFIC METHYLTRANSFERASE"/>
    <property type="match status" value="1"/>
</dbReference>
<dbReference type="PANTHER" id="PTHR10629:SF52">
    <property type="entry name" value="DNA (CYTOSINE-5)-METHYLTRANSFERASE 1"/>
    <property type="match status" value="1"/>
</dbReference>
<keyword evidence="2 6" id="KW-0489">Methyltransferase</keyword>
<comment type="caution">
    <text evidence="7">The sequence shown here is derived from an EMBL/GenBank/DDBJ whole genome shotgun (WGS) entry which is preliminary data.</text>
</comment>
<dbReference type="GO" id="GO:0003677">
    <property type="term" value="F:DNA binding"/>
    <property type="evidence" value="ECO:0007669"/>
    <property type="project" value="TreeGrafter"/>
</dbReference>
<dbReference type="GO" id="GO:0009307">
    <property type="term" value="P:DNA restriction-modification system"/>
    <property type="evidence" value="ECO:0007669"/>
    <property type="project" value="UniProtKB-KW"/>
</dbReference>
<dbReference type="EMBL" id="JACEQY010000008">
    <property type="protein sequence ID" value="MBA4861729.1"/>
    <property type="molecule type" value="Genomic_DNA"/>
</dbReference>
<evidence type="ECO:0000256" key="1">
    <source>
        <dbReference type="ARBA" id="ARBA00011975"/>
    </source>
</evidence>
<dbReference type="InterPro" id="IPR050390">
    <property type="entry name" value="C5-Methyltransferase"/>
</dbReference>
<keyword evidence="4 6" id="KW-0949">S-adenosyl-L-methionine</keyword>
<dbReference type="EC" id="2.1.1.37" evidence="1"/>
<dbReference type="AlphaFoldDB" id="A0A7W2CZ49"/>
<keyword evidence="5" id="KW-0680">Restriction system</keyword>
<sequence length="500" mass="54659">MSWTFTDLFCGAGGSSTGLVSAGLELRLAANHSRVAIETHAANHRDAEHLCADIDHYDMRRLPRTDVLWASPICTELSPAGGRRRRGKVSPGQLALEQDGPVAAGLYERTRATFWDVIRAAEVHRYTAVLIENVAEAADWELFDVWLAGMRTLGYRHQFVSVSSAHISGADNAPAPQWRDRIYVVFTRDGVPLPDVQPRPLAWCTACGEEVRAFQSWKKPGARQLGKYGQQYVYRCPNGPRCRHAVVEPYVRPAADIIDWTNLGVRIADRPQHKLPPLAANTLRRIRAGLDLLGDRRMVLTVNHGGHDGRPVPADAAPLAARTAKIGDALLVPAGGTWNTTATTACEPMRTRLANPKGFEALVTPPEAADDAFIVTLRRNARPTPVAEPVDTVTAKGRHHWLVIPYRNAAPKTTGEPLHTLGTVDSAALASPAPVLEECHYRMIQPREQLLAQRFPADYIVHGTKGEQTMQAGNAVSCNVAQWLGERVIDALARTAAHAA</sequence>
<dbReference type="Gene3D" id="3.90.120.10">
    <property type="entry name" value="DNA Methylase, subunit A, domain 2"/>
    <property type="match status" value="1"/>
</dbReference>
<dbReference type="Pfam" id="PF00145">
    <property type="entry name" value="DNA_methylase"/>
    <property type="match status" value="2"/>
</dbReference>
<organism evidence="7 8">
    <name type="scientific">Streptomyces himalayensis subsp. aureolus</name>
    <dbReference type="NCBI Taxonomy" id="2758039"/>
    <lineage>
        <taxon>Bacteria</taxon>
        <taxon>Bacillati</taxon>
        <taxon>Actinomycetota</taxon>
        <taxon>Actinomycetes</taxon>
        <taxon>Kitasatosporales</taxon>
        <taxon>Streptomycetaceae</taxon>
        <taxon>Streptomyces</taxon>
        <taxon>Streptomyces himalayensis</taxon>
    </lineage>
</organism>
<proteinExistence type="inferred from homology"/>
<dbReference type="GO" id="GO:0044027">
    <property type="term" value="P:negative regulation of gene expression via chromosomal CpG island methylation"/>
    <property type="evidence" value="ECO:0007669"/>
    <property type="project" value="TreeGrafter"/>
</dbReference>
<comment type="similarity">
    <text evidence="6">Belongs to the class I-like SAM-binding methyltransferase superfamily. C5-methyltransferase family.</text>
</comment>
<dbReference type="Gene3D" id="3.40.50.150">
    <property type="entry name" value="Vaccinia Virus protein VP39"/>
    <property type="match status" value="1"/>
</dbReference>
<name>A0A7W2CZ49_9ACTN</name>
<evidence type="ECO:0000256" key="6">
    <source>
        <dbReference type="PROSITE-ProRule" id="PRU01016"/>
    </source>
</evidence>
<evidence type="ECO:0000256" key="2">
    <source>
        <dbReference type="ARBA" id="ARBA00022603"/>
    </source>
</evidence>
<reference evidence="7 8" key="1">
    <citation type="submission" date="2020-07" db="EMBL/GenBank/DDBJ databases">
        <title>Streptomyces isolated from Indian soil.</title>
        <authorList>
            <person name="Mandal S."/>
            <person name="Maiti P.K."/>
        </authorList>
    </citation>
    <scope>NUCLEOTIDE SEQUENCE [LARGE SCALE GENOMIC DNA]</scope>
    <source>
        <strain evidence="7 8">PSKA54</strain>
    </source>
</reference>
<keyword evidence="8" id="KW-1185">Reference proteome</keyword>
<gene>
    <name evidence="7" type="ORF">H1V43_10090</name>
</gene>
<protein>
    <recommendedName>
        <fullName evidence="1">DNA (cytosine-5-)-methyltransferase</fullName>
        <ecNumber evidence="1">2.1.1.37</ecNumber>
    </recommendedName>
</protein>
<dbReference type="PROSITE" id="PS51679">
    <property type="entry name" value="SAM_MT_C5"/>
    <property type="match status" value="1"/>
</dbReference>
<dbReference type="GO" id="GO:0032259">
    <property type="term" value="P:methylation"/>
    <property type="evidence" value="ECO:0007669"/>
    <property type="project" value="UniProtKB-KW"/>
</dbReference>
<evidence type="ECO:0000256" key="3">
    <source>
        <dbReference type="ARBA" id="ARBA00022679"/>
    </source>
</evidence>
<dbReference type="RefSeq" id="WP_181863684.1">
    <property type="nucleotide sequence ID" value="NZ_JACEQY010000008.1"/>
</dbReference>
<accession>A0A7W2CZ49</accession>
<dbReference type="InterPro" id="IPR029063">
    <property type="entry name" value="SAM-dependent_MTases_sf"/>
</dbReference>
<dbReference type="Proteomes" id="UP000586976">
    <property type="component" value="Unassembled WGS sequence"/>
</dbReference>
<dbReference type="GO" id="GO:0003886">
    <property type="term" value="F:DNA (cytosine-5-)-methyltransferase activity"/>
    <property type="evidence" value="ECO:0007669"/>
    <property type="project" value="UniProtKB-EC"/>
</dbReference>